<protein>
    <submittedName>
        <fullName evidence="1">Uncharacterized protein</fullName>
    </submittedName>
</protein>
<evidence type="ECO:0000313" key="2">
    <source>
        <dbReference type="Proteomes" id="UP000183983"/>
    </source>
</evidence>
<evidence type="ECO:0000313" key="1">
    <source>
        <dbReference type="EMBL" id="SHN26449.1"/>
    </source>
</evidence>
<dbReference type="Proteomes" id="UP000183983">
    <property type="component" value="Unassembled WGS sequence"/>
</dbReference>
<dbReference type="EMBL" id="FRDA01000019">
    <property type="protein sequence ID" value="SHN26449.1"/>
    <property type="molecule type" value="Genomic_DNA"/>
</dbReference>
<sequence>MATTTAQIQQLYVAYLGRAADKAGLDYWSTELNATPATLTLEDLRANFVNSQPEYAAIYGGLTREDTVAKIYSNLFGRAADADGLAYWTTGGGASVSTDLLLTAFINGASAADSQTVTNKVLVSEVYTNAAGTNFLAADAASIISGVTTNASISTALDKLTDGSLSGIAVPAGISALKADIAADAAVTAFETNNVATLKALSAELATLSTTGDKAGVIGDTTASTATTYAAQATALEAAITTARDNGTLNTETLTTKLTADTKTLATARTDYLTSDTTAVDKINAYDAAVKAVAANQGAAQGDIDQANGTFAAYVSNSANSAAYTKALSDAGLASTTTAADIYTTLSAAGTTDATISKITTAFASISEFSAVKTVAALEHSEAVAAASLSTAGTALTGSGATWKTAYDAVTEDNTLLTASKAVDALEAKYTVTDTAHDSLVSTATSTQTAVDNNATLLPVAANAGTANADVFHFTSAIAQTNDVAINFAAKDSLFLGEGYTLNSTATVDATTGFITGGNNNALEVFFVKDTVSGNVQAIVETSVTGSTTAVLGATVAGSATDGAAVITLTGVTDVSQVSFANGVISHVA</sequence>
<organism evidence="1 2">
    <name type="scientific">Pseudomonas asturiensis</name>
    <dbReference type="NCBI Taxonomy" id="1190415"/>
    <lineage>
        <taxon>Bacteria</taxon>
        <taxon>Pseudomonadati</taxon>
        <taxon>Pseudomonadota</taxon>
        <taxon>Gammaproteobacteria</taxon>
        <taxon>Pseudomonadales</taxon>
        <taxon>Pseudomonadaceae</taxon>
        <taxon>Pseudomonas</taxon>
    </lineage>
</organism>
<dbReference type="AlphaFoldDB" id="A0A1M7Q7A8"/>
<reference evidence="1 2" key="1">
    <citation type="submission" date="2016-11" db="EMBL/GenBank/DDBJ databases">
        <authorList>
            <person name="Jaros S."/>
            <person name="Januszkiewicz K."/>
            <person name="Wedrychowicz H."/>
        </authorList>
    </citation>
    <scope>NUCLEOTIDE SEQUENCE [LARGE SCALE GENOMIC DNA]</scope>
    <source>
        <strain evidence="1 2">LMG 26898</strain>
    </source>
</reference>
<accession>A0A1M7Q7A8</accession>
<name>A0A1M7Q7A8_9PSED</name>
<proteinExistence type="predicted"/>
<gene>
    <name evidence="1" type="ORF">SAMN05216593_11960</name>
</gene>
<dbReference type="STRING" id="1190415.SAMN05216593_11960"/>